<keyword evidence="3" id="KW-1185">Reference proteome</keyword>
<dbReference type="InterPro" id="IPR039622">
    <property type="entry name" value="MBD10/11"/>
</dbReference>
<dbReference type="EMBL" id="JADCNL010000048">
    <property type="protein sequence ID" value="KAG0451698.1"/>
    <property type="molecule type" value="Genomic_DNA"/>
</dbReference>
<dbReference type="Proteomes" id="UP000636800">
    <property type="component" value="Unassembled WGS sequence"/>
</dbReference>
<proteinExistence type="predicted"/>
<dbReference type="AlphaFoldDB" id="A0A835PHU1"/>
<dbReference type="Proteomes" id="UP000639772">
    <property type="component" value="Unassembled WGS sequence"/>
</dbReference>
<gene>
    <name evidence="2" type="ORF">HPP92_026053</name>
    <name evidence="1" type="ORF">HPP92_026327</name>
</gene>
<reference evidence="3 4" key="1">
    <citation type="journal article" date="2020" name="Nat. Food">
        <title>A phased Vanilla planifolia genome enables genetic improvement of flavour and production.</title>
        <authorList>
            <person name="Hasing T."/>
            <person name="Tang H."/>
            <person name="Brym M."/>
            <person name="Khazi F."/>
            <person name="Huang T."/>
            <person name="Chambers A.H."/>
        </authorList>
    </citation>
    <scope>NUCLEOTIDE SEQUENCE [LARGE SCALE GENOMIC DNA]</scope>
    <source>
        <tissue evidence="1">Leaf</tissue>
    </source>
</reference>
<comment type="caution">
    <text evidence="1">The sequence shown here is derived from an EMBL/GenBank/DDBJ whole genome shotgun (WGS) entry which is preliminary data.</text>
</comment>
<name>A0A835PHU1_VANPL</name>
<organism evidence="1 3">
    <name type="scientific">Vanilla planifolia</name>
    <name type="common">Vanilla</name>
    <dbReference type="NCBI Taxonomy" id="51239"/>
    <lineage>
        <taxon>Eukaryota</taxon>
        <taxon>Viridiplantae</taxon>
        <taxon>Streptophyta</taxon>
        <taxon>Embryophyta</taxon>
        <taxon>Tracheophyta</taxon>
        <taxon>Spermatophyta</taxon>
        <taxon>Magnoliopsida</taxon>
        <taxon>Liliopsida</taxon>
        <taxon>Asparagales</taxon>
        <taxon>Orchidaceae</taxon>
        <taxon>Vanilloideae</taxon>
        <taxon>Vanilleae</taxon>
        <taxon>Vanilla</taxon>
    </lineage>
</organism>
<dbReference type="PANTHER" id="PTHR33729:SF6">
    <property type="entry name" value="METHYL-CPG-BINDING DOMAIN-CONTAINING PROTEIN 11"/>
    <property type="match status" value="1"/>
</dbReference>
<accession>A0A835PHU1</accession>
<evidence type="ECO:0000313" key="3">
    <source>
        <dbReference type="Proteomes" id="UP000636800"/>
    </source>
</evidence>
<dbReference type="PANTHER" id="PTHR33729">
    <property type="entry name" value="METHYL-CPG BINDING DOMAIN CONTAINING PROTEIN, EXPRESSED"/>
    <property type="match status" value="1"/>
</dbReference>
<sequence length="84" mass="9563">MAEKVDAEMVEAEQEVVFVELPAPAGWKKKFTPKKGGTPKRNEIVLFLQLEKRLEIRNDWISIFGLIQEALPVQNLIGVQQDES</sequence>
<evidence type="ECO:0000313" key="1">
    <source>
        <dbReference type="EMBL" id="KAG0451698.1"/>
    </source>
</evidence>
<protein>
    <submittedName>
        <fullName evidence="1">Uncharacterized protein</fullName>
    </submittedName>
</protein>
<evidence type="ECO:0000313" key="4">
    <source>
        <dbReference type="Proteomes" id="UP000639772"/>
    </source>
</evidence>
<evidence type="ECO:0000313" key="2">
    <source>
        <dbReference type="EMBL" id="KAG0451795.1"/>
    </source>
</evidence>
<dbReference type="EMBL" id="JADCNM010000048">
    <property type="protein sequence ID" value="KAG0451795.1"/>
    <property type="molecule type" value="Genomic_DNA"/>
</dbReference>